<dbReference type="EMBL" id="JOJR01000235">
    <property type="protein sequence ID" value="RCN41469.1"/>
    <property type="molecule type" value="Genomic_DNA"/>
</dbReference>
<keyword evidence="5" id="KW-1185">Reference proteome</keyword>
<organism evidence="4 5">
    <name type="scientific">Ancylostoma caninum</name>
    <name type="common">Dog hookworm</name>
    <dbReference type="NCBI Taxonomy" id="29170"/>
    <lineage>
        <taxon>Eukaryota</taxon>
        <taxon>Metazoa</taxon>
        <taxon>Ecdysozoa</taxon>
        <taxon>Nematoda</taxon>
        <taxon>Chromadorea</taxon>
        <taxon>Rhabditida</taxon>
        <taxon>Rhabditina</taxon>
        <taxon>Rhabditomorpha</taxon>
        <taxon>Strongyloidea</taxon>
        <taxon>Ancylostomatidae</taxon>
        <taxon>Ancylostomatinae</taxon>
        <taxon>Ancylostoma</taxon>
    </lineage>
</organism>
<feature type="domain" description="SXP/RAL-2 family protein Ani s 5-like cation-binding" evidence="3">
    <location>
        <begin position="49"/>
        <end position="154"/>
    </location>
</feature>
<keyword evidence="1" id="KW-0175">Coiled coil</keyword>
<dbReference type="OrthoDB" id="5845888at2759"/>
<evidence type="ECO:0000256" key="1">
    <source>
        <dbReference type="SAM" id="Coils"/>
    </source>
</evidence>
<evidence type="ECO:0000256" key="2">
    <source>
        <dbReference type="SAM" id="SignalP"/>
    </source>
</evidence>
<sequence>MNYILIAVVFFGVTLCSAYHDHDWHHGHHGHHEHHRHYAPPFLKNVSKEGKKEYYDILKNHTSTIAQQKAEILEWAKKFKVEEQVKAFEESVKKHKEEVKKNVDALLAELPAFHKKFTDILDNENQTHAEMRDKIHALKMEKPKEFAVMTFAARYFRRHHKRHIRGHHGRHGKN</sequence>
<accession>A0A368GDY3</accession>
<dbReference type="PANTHER" id="PTHR21593:SF36">
    <property type="entry name" value="DUF148 DOMAIN-CONTAINING PROTEIN-RELATED"/>
    <property type="match status" value="1"/>
</dbReference>
<comment type="caution">
    <text evidence="4">The sequence shown here is derived from an EMBL/GenBank/DDBJ whole genome shotgun (WGS) entry which is preliminary data.</text>
</comment>
<proteinExistence type="predicted"/>
<evidence type="ECO:0000313" key="5">
    <source>
        <dbReference type="Proteomes" id="UP000252519"/>
    </source>
</evidence>
<dbReference type="InterPro" id="IPR003677">
    <property type="entry name" value="ANIS5_cation-bd"/>
</dbReference>
<reference evidence="4 5" key="1">
    <citation type="submission" date="2014-10" db="EMBL/GenBank/DDBJ databases">
        <title>Draft genome of the hookworm Ancylostoma caninum.</title>
        <authorList>
            <person name="Mitreva M."/>
        </authorList>
    </citation>
    <scope>NUCLEOTIDE SEQUENCE [LARGE SCALE GENOMIC DNA]</scope>
    <source>
        <strain evidence="4 5">Baltimore</strain>
    </source>
</reference>
<dbReference type="STRING" id="29170.A0A368GDY3"/>
<protein>
    <recommendedName>
        <fullName evidence="3">SXP/RAL-2 family protein Ani s 5-like cation-binding domain-containing protein</fullName>
    </recommendedName>
</protein>
<dbReference type="PANTHER" id="PTHR21593">
    <property type="entry name" value="PRION-LIKE- Q/N-RICH -DOMAIN-BEARING PROTEIN PROTEIN"/>
    <property type="match status" value="1"/>
</dbReference>
<feature type="signal peptide" evidence="2">
    <location>
        <begin position="1"/>
        <end position="18"/>
    </location>
</feature>
<dbReference type="AlphaFoldDB" id="A0A368GDY3"/>
<feature type="chain" id="PRO_5016925508" description="SXP/RAL-2 family protein Ani s 5-like cation-binding domain-containing protein" evidence="2">
    <location>
        <begin position="19"/>
        <end position="174"/>
    </location>
</feature>
<keyword evidence="2" id="KW-0732">Signal</keyword>
<gene>
    <name evidence="4" type="ORF">ANCCAN_12578</name>
</gene>
<dbReference type="Pfam" id="PF02520">
    <property type="entry name" value="ANIS5_cation-bd"/>
    <property type="match status" value="1"/>
</dbReference>
<dbReference type="Proteomes" id="UP000252519">
    <property type="component" value="Unassembled WGS sequence"/>
</dbReference>
<feature type="coiled-coil region" evidence="1">
    <location>
        <begin position="78"/>
        <end position="141"/>
    </location>
</feature>
<evidence type="ECO:0000313" key="4">
    <source>
        <dbReference type="EMBL" id="RCN41469.1"/>
    </source>
</evidence>
<evidence type="ECO:0000259" key="3">
    <source>
        <dbReference type="Pfam" id="PF02520"/>
    </source>
</evidence>
<name>A0A368GDY3_ANCCA</name>
<dbReference type="InterPro" id="IPR052823">
    <property type="entry name" value="SXP/RAL-2_related"/>
</dbReference>